<dbReference type="AlphaFoldDB" id="A0A1V4QDU5"/>
<proteinExistence type="predicted"/>
<dbReference type="EMBL" id="MUKB01000112">
    <property type="protein sequence ID" value="OPX17530.1"/>
    <property type="molecule type" value="Genomic_DNA"/>
</dbReference>
<gene>
    <name evidence="1" type="ORF">BXT86_05995</name>
</gene>
<accession>A0A1V4QDU5</accession>
<dbReference type="Proteomes" id="UP000191663">
    <property type="component" value="Unassembled WGS sequence"/>
</dbReference>
<evidence type="ECO:0000313" key="1">
    <source>
        <dbReference type="EMBL" id="OPX17530.1"/>
    </source>
</evidence>
<organism evidence="1 2">
    <name type="scientific">candidate division WOR-3 bacterium 4484_100</name>
    <dbReference type="NCBI Taxonomy" id="1936077"/>
    <lineage>
        <taxon>Bacteria</taxon>
        <taxon>Bacteria division WOR-3</taxon>
    </lineage>
</organism>
<sequence>MNRYRIGEFQRYIDENSHYCKLLKERFINPVHYKKNLTSIEQGLSCLGITQEVIDIFRNRNNFIIWLGRRLDEYEGYELALYIGHKKMGLPIPAGLKERCPKECISIIDQVSNKKFIYELKDELRRASFSPEIFLAIHKSILGARVENLFPVFLADIEKLGFTDINEAIKKIPRVYLDYLSESSFLKLVRKLSSMLKELKGKMLAELKEINLYALRLKEQLEGLYLEANQNLRNIIENDVAKGTDVNIITQKVANLFSRLDRLFLGNVYHLKDYERREKEIQAFLEQEEQLKYAADKRELNRRKKLSEIYEEYMFFNSHRLRMRRGGWFLIRQIYMPSPCRVKVFCI</sequence>
<name>A0A1V4QDU5_UNCW3</name>
<reference evidence="2" key="1">
    <citation type="submission" date="2017-01" db="EMBL/GenBank/DDBJ databases">
        <title>Novel pathways for hydrocarbon cycling and metabolic interdependencies in hydrothermal sediment communities.</title>
        <authorList>
            <person name="Dombrowski N."/>
            <person name="Seitz K."/>
            <person name="Teske A."/>
            <person name="Baker B."/>
        </authorList>
    </citation>
    <scope>NUCLEOTIDE SEQUENCE [LARGE SCALE GENOMIC DNA]</scope>
</reference>
<comment type="caution">
    <text evidence="1">The sequence shown here is derived from an EMBL/GenBank/DDBJ whole genome shotgun (WGS) entry which is preliminary data.</text>
</comment>
<protein>
    <submittedName>
        <fullName evidence="1">Uncharacterized protein</fullName>
    </submittedName>
</protein>
<evidence type="ECO:0000313" key="2">
    <source>
        <dbReference type="Proteomes" id="UP000191663"/>
    </source>
</evidence>